<keyword evidence="5" id="KW-0315">Glutamine amidotransferase</keyword>
<gene>
    <name evidence="5" type="ORF">NC998_22990</name>
</gene>
<dbReference type="InterPro" id="IPR002818">
    <property type="entry name" value="DJ-1/PfpI"/>
</dbReference>
<evidence type="ECO:0000256" key="3">
    <source>
        <dbReference type="ARBA" id="ARBA00038493"/>
    </source>
</evidence>
<dbReference type="InterPro" id="IPR029062">
    <property type="entry name" value="Class_I_gatase-like"/>
</dbReference>
<protein>
    <submittedName>
        <fullName evidence="5">Type 1 glutamine amidotransferase domain-containing protein</fullName>
    </submittedName>
</protein>
<reference evidence="5 6" key="1">
    <citation type="submission" date="2022-04" db="EMBL/GenBank/DDBJ databases">
        <title>Positive selection, recombination, and allopatry shape intraspecific diversity of widespread and dominant cyanobacteria.</title>
        <authorList>
            <person name="Wei J."/>
            <person name="Shu W."/>
            <person name="Hu C."/>
        </authorList>
    </citation>
    <scope>NUCLEOTIDE SEQUENCE [LARGE SCALE GENOMIC DNA]</scope>
    <source>
        <strain evidence="5 6">GB2-A4</strain>
    </source>
</reference>
<evidence type="ECO:0000256" key="2">
    <source>
        <dbReference type="ARBA" id="ARBA00023239"/>
    </source>
</evidence>
<evidence type="ECO:0000259" key="4">
    <source>
        <dbReference type="Pfam" id="PF01965"/>
    </source>
</evidence>
<dbReference type="Gene3D" id="3.40.50.880">
    <property type="match status" value="1"/>
</dbReference>
<comment type="similarity">
    <text evidence="3">Belongs to the peptidase C56 family. HSP31-like subfamily.</text>
</comment>
<keyword evidence="2" id="KW-0456">Lyase</keyword>
<organism evidence="5 6">
    <name type="scientific">Trichocoleus desertorum GB2-A4</name>
    <dbReference type="NCBI Taxonomy" id="2933944"/>
    <lineage>
        <taxon>Bacteria</taxon>
        <taxon>Bacillati</taxon>
        <taxon>Cyanobacteriota</taxon>
        <taxon>Cyanophyceae</taxon>
        <taxon>Leptolyngbyales</taxon>
        <taxon>Trichocoleusaceae</taxon>
        <taxon>Trichocoleus</taxon>
    </lineage>
</organism>
<feature type="domain" description="DJ-1/PfpI" evidence="4">
    <location>
        <begin position="28"/>
        <end position="223"/>
    </location>
</feature>
<proteinExistence type="inferred from homology"/>
<comment type="caution">
    <text evidence="5">The sequence shown here is derived from an EMBL/GenBank/DDBJ whole genome shotgun (WGS) entry which is preliminary data.</text>
</comment>
<sequence>MKDKKVLIVITSHNTLKDGKETGYWLGEVTHFYYILREAGYEVDFTSPKGSQPPLDQRSYDLRDKDNRQFWEDKHLQSQLNNTIPIEAVNAEDYMSIYYAGGHGAMWDFPSNERLAQIAAQIYEKGGFISAVCHGSAGLLNIKLANGRSLLYGKTVTGFANLEEKLIRLTKAVPYLLEDELKKQGATYKRGIIPFIPHVEVSDRLITGQNPQSAKAVAKALIRALQTPWQIQS</sequence>
<dbReference type="RefSeq" id="WP_190442577.1">
    <property type="nucleotide sequence ID" value="NZ_JAMPKM010000018.1"/>
</dbReference>
<keyword evidence="1" id="KW-0346">Stress response</keyword>
<dbReference type="InterPro" id="IPR050325">
    <property type="entry name" value="Prot/Nucl_acid_deglycase"/>
</dbReference>
<accession>A0ABV0JDZ5</accession>
<dbReference type="Proteomes" id="UP001464891">
    <property type="component" value="Unassembled WGS sequence"/>
</dbReference>
<evidence type="ECO:0000256" key="1">
    <source>
        <dbReference type="ARBA" id="ARBA00023016"/>
    </source>
</evidence>
<keyword evidence="6" id="KW-1185">Reference proteome</keyword>
<dbReference type="SUPFAM" id="SSF52317">
    <property type="entry name" value="Class I glutamine amidotransferase-like"/>
    <property type="match status" value="1"/>
</dbReference>
<dbReference type="Pfam" id="PF01965">
    <property type="entry name" value="DJ-1_PfpI"/>
    <property type="match status" value="1"/>
</dbReference>
<dbReference type="PANTHER" id="PTHR48094:SF11">
    <property type="entry name" value="GLUTATHIONE-INDEPENDENT GLYOXALASE HSP31-RELATED"/>
    <property type="match status" value="1"/>
</dbReference>
<dbReference type="EMBL" id="JAMPKM010000018">
    <property type="protein sequence ID" value="MEP0819975.1"/>
    <property type="molecule type" value="Genomic_DNA"/>
</dbReference>
<evidence type="ECO:0000313" key="5">
    <source>
        <dbReference type="EMBL" id="MEP0819975.1"/>
    </source>
</evidence>
<dbReference type="CDD" id="cd03141">
    <property type="entry name" value="GATase1_Hsp31_like"/>
    <property type="match status" value="1"/>
</dbReference>
<dbReference type="PANTHER" id="PTHR48094">
    <property type="entry name" value="PROTEIN/NUCLEIC ACID DEGLYCASE DJ-1-RELATED"/>
    <property type="match status" value="1"/>
</dbReference>
<name>A0ABV0JDZ5_9CYAN</name>
<evidence type="ECO:0000313" key="6">
    <source>
        <dbReference type="Proteomes" id="UP001464891"/>
    </source>
</evidence>